<reference evidence="1 2" key="1">
    <citation type="submission" date="2019-02" db="EMBL/GenBank/DDBJ databases">
        <title>Deep-cultivation of Planctomycetes and their phenomic and genomic characterization uncovers novel biology.</title>
        <authorList>
            <person name="Wiegand S."/>
            <person name="Jogler M."/>
            <person name="Boedeker C."/>
            <person name="Pinto D."/>
            <person name="Vollmers J."/>
            <person name="Rivas-Marin E."/>
            <person name="Kohn T."/>
            <person name="Peeters S.H."/>
            <person name="Heuer A."/>
            <person name="Rast P."/>
            <person name="Oberbeckmann S."/>
            <person name="Bunk B."/>
            <person name="Jeske O."/>
            <person name="Meyerdierks A."/>
            <person name="Storesund J.E."/>
            <person name="Kallscheuer N."/>
            <person name="Luecker S."/>
            <person name="Lage O.M."/>
            <person name="Pohl T."/>
            <person name="Merkel B.J."/>
            <person name="Hornburger P."/>
            <person name="Mueller R.-W."/>
            <person name="Bruemmer F."/>
            <person name="Labrenz M."/>
            <person name="Spormann A.M."/>
            <person name="Op den Camp H."/>
            <person name="Overmann J."/>
            <person name="Amann R."/>
            <person name="Jetten M.S.M."/>
            <person name="Mascher T."/>
            <person name="Medema M.H."/>
            <person name="Devos D.P."/>
            <person name="Kaster A.-K."/>
            <person name="Ovreas L."/>
            <person name="Rohde M."/>
            <person name="Galperin M.Y."/>
            <person name="Jogler C."/>
        </authorList>
    </citation>
    <scope>NUCLEOTIDE SEQUENCE [LARGE SCALE GENOMIC DNA]</scope>
    <source>
        <strain evidence="1 2">Pan265</strain>
    </source>
</reference>
<dbReference type="AlphaFoldDB" id="A0A518BZ27"/>
<keyword evidence="2" id="KW-1185">Reference proteome</keyword>
<dbReference type="KEGG" id="mcad:Pan265_20890"/>
<organism evidence="1 2">
    <name type="scientific">Mucisphaera calidilacus</name>
    <dbReference type="NCBI Taxonomy" id="2527982"/>
    <lineage>
        <taxon>Bacteria</taxon>
        <taxon>Pseudomonadati</taxon>
        <taxon>Planctomycetota</taxon>
        <taxon>Phycisphaerae</taxon>
        <taxon>Phycisphaerales</taxon>
        <taxon>Phycisphaeraceae</taxon>
        <taxon>Mucisphaera</taxon>
    </lineage>
</organism>
<protein>
    <submittedName>
        <fullName evidence="1">Uncharacterized protein</fullName>
    </submittedName>
</protein>
<name>A0A518BZ27_9BACT</name>
<sequence>MVKKASATASSSSRPRSTKYCPKVIFEGTRLVHKTDLAFALTEHPRLVGNRKYRYHTPLVSGEWCGFTDTPWGRGLINFNPDERALAMSTYETWMTLFEQMRYYAWIVDRFHVSTRVYQEREHGDRIDFGWLEERLAAVGFRMVLCHRDPDSFEAAREERLKVSGNPSQYDDLSVFVREQEAMKAVCRATRLPLLELDVSDDDVAGAAERVADWVIESGGLYPDY</sequence>
<evidence type="ECO:0000313" key="2">
    <source>
        <dbReference type="Proteomes" id="UP000320386"/>
    </source>
</evidence>
<dbReference type="Proteomes" id="UP000320386">
    <property type="component" value="Chromosome"/>
</dbReference>
<dbReference type="EMBL" id="CP036280">
    <property type="protein sequence ID" value="QDU72225.1"/>
    <property type="molecule type" value="Genomic_DNA"/>
</dbReference>
<accession>A0A518BZ27</accession>
<dbReference type="RefSeq" id="WP_236254351.1">
    <property type="nucleotide sequence ID" value="NZ_CP036280.1"/>
</dbReference>
<evidence type="ECO:0000313" key="1">
    <source>
        <dbReference type="EMBL" id="QDU72225.1"/>
    </source>
</evidence>
<proteinExistence type="predicted"/>
<gene>
    <name evidence="1" type="ORF">Pan265_20890</name>
</gene>